<geneLocation type="chloroplast" evidence="1"/>
<proteinExistence type="predicted"/>
<accession>A0A7G5VUH2</accession>
<dbReference type="SUPFAM" id="SSF56801">
    <property type="entry name" value="Acetyl-CoA synthetase-like"/>
    <property type="match status" value="1"/>
</dbReference>
<dbReference type="RefSeq" id="YP_009968238.1">
    <property type="nucleotide sequence ID" value="NC_051883.1"/>
</dbReference>
<dbReference type="GeneID" id="60450239"/>
<name>A0A7G5VUH2_9RHOD</name>
<keyword evidence="1" id="KW-0934">Plastid</keyword>
<keyword evidence="1" id="KW-0150">Chloroplast</keyword>
<dbReference type="GO" id="GO:0016874">
    <property type="term" value="F:ligase activity"/>
    <property type="evidence" value="ECO:0007669"/>
    <property type="project" value="UniProtKB-KW"/>
</dbReference>
<gene>
    <name evidence="1" type="primary">menE</name>
</gene>
<protein>
    <submittedName>
        <fullName evidence="1">O-succinylbenzoic acid-coa ligase</fullName>
    </submittedName>
</protein>
<dbReference type="AlphaFoldDB" id="A0A7G5VUH2"/>
<dbReference type="EMBL" id="MN431657">
    <property type="protein sequence ID" value="QMX77339.1"/>
    <property type="molecule type" value="Genomic_DNA"/>
</dbReference>
<organism evidence="1">
    <name type="scientific">Cyanidiococcus yangmingshanensis</name>
    <dbReference type="NCBI Taxonomy" id="2690220"/>
    <lineage>
        <taxon>Eukaryota</taxon>
        <taxon>Rhodophyta</taxon>
        <taxon>Bangiophyceae</taxon>
        <taxon>Cyanidiales</taxon>
        <taxon>Cyanidiaceae</taxon>
        <taxon>Cyanidiococcus</taxon>
    </lineage>
</organism>
<reference evidence="1" key="1">
    <citation type="submission" date="2019-09" db="EMBL/GenBank/DDBJ databases">
        <authorList>
            <person name="Liu S.-L."/>
            <person name="Chiang Y.-R."/>
            <person name="Fu H.-Y."/>
        </authorList>
    </citation>
    <scope>NUCLEOTIDE SEQUENCE</scope>
    <source>
        <strain evidence="1">THAL066</strain>
    </source>
</reference>
<sequence length="301" mass="34599">MSYQEIYDVQNIDFLKPFKGFIRNDLYSKSIHSSSGKIFSYEWEMQLLAVVSINKWLKKSAQDIIGCWLPIHHISGWSLLWSSFVSGSLITFGNSLPYITICSLVNTQMYRLRYWGNWMKSHPMVLIGGGSNHFPTIPSSYGATETWAAHMIKQENRSGLLLYKSGKMLSNQEILLRGWVKQFQKGLWIKIGDIGCITQQGVWVVSRLDLAYKRAGKSVFLWQIEEAIQKANDMKVEVVVIAKEDEHMGVKWMAFVNSATWPPLMPKEKYWQPDLVKPMPSYEGIKPLRSYLASIPFSQTN</sequence>
<evidence type="ECO:0000313" key="1">
    <source>
        <dbReference type="EMBL" id="QMX77339.1"/>
    </source>
</evidence>
<keyword evidence="1" id="KW-0436">Ligase</keyword>